<proteinExistence type="predicted"/>
<dbReference type="AlphaFoldDB" id="A0A6B3N2U0"/>
<comment type="caution">
    <text evidence="2">The sequence shown here is derived from an EMBL/GenBank/DDBJ whole genome shotgun (WGS) entry which is preliminary data.</text>
</comment>
<dbReference type="Pfam" id="PF18065">
    <property type="entry name" value="PatG_C"/>
    <property type="match status" value="1"/>
</dbReference>
<feature type="domain" description="PatG C-terminal" evidence="1">
    <location>
        <begin position="2"/>
        <end position="39"/>
    </location>
</feature>
<protein>
    <recommendedName>
        <fullName evidence="1">PatG C-terminal domain-containing protein</fullName>
    </recommendedName>
</protein>
<reference evidence="2" key="1">
    <citation type="submission" date="2019-11" db="EMBL/GenBank/DDBJ databases">
        <title>Genomic insights into an expanded diversity of filamentous marine cyanobacteria reveals the extraordinary biosynthetic potential of Moorea and Okeania.</title>
        <authorList>
            <person name="Ferreira Leao T."/>
            <person name="Wang M."/>
            <person name="Moss N."/>
            <person name="Da Silva R."/>
            <person name="Sanders J."/>
            <person name="Nurk S."/>
            <person name="Gurevich A."/>
            <person name="Humphrey G."/>
            <person name="Reher R."/>
            <person name="Zhu Q."/>
            <person name="Belda-Ferre P."/>
            <person name="Glukhov E."/>
            <person name="Rex R."/>
            <person name="Dorrestein P.C."/>
            <person name="Knight R."/>
            <person name="Pevzner P."/>
            <person name="Gerwick W.H."/>
            <person name="Gerwick L."/>
        </authorList>
    </citation>
    <scope>NUCLEOTIDE SEQUENCE</scope>
    <source>
        <strain evidence="2">SIO1C4</strain>
    </source>
</reference>
<evidence type="ECO:0000259" key="1">
    <source>
        <dbReference type="Pfam" id="PF18065"/>
    </source>
</evidence>
<gene>
    <name evidence="2" type="ORF">F6J89_07605</name>
</gene>
<evidence type="ECO:0000313" key="2">
    <source>
        <dbReference type="EMBL" id="NER27489.1"/>
    </source>
</evidence>
<dbReference type="EMBL" id="JAAHFQ010000105">
    <property type="protein sequence ID" value="NER27489.1"/>
    <property type="molecule type" value="Genomic_DNA"/>
</dbReference>
<organism evidence="2">
    <name type="scientific">Symploca sp. SIO1C4</name>
    <dbReference type="NCBI Taxonomy" id="2607765"/>
    <lineage>
        <taxon>Bacteria</taxon>
        <taxon>Bacillati</taxon>
        <taxon>Cyanobacteriota</taxon>
        <taxon>Cyanophyceae</taxon>
        <taxon>Coleofasciculales</taxon>
        <taxon>Coleofasciculaceae</taxon>
        <taxon>Symploca</taxon>
    </lineage>
</organism>
<accession>A0A6B3N2U0</accession>
<name>A0A6B3N2U0_9CYAN</name>
<dbReference type="InterPro" id="IPR040636">
    <property type="entry name" value="PatG_C"/>
</dbReference>
<sequence length="42" mass="4961">MKLTFFNPSQRYNQARKVYRFTVDVSDMVPVTVGSVRSWSVY</sequence>